<keyword evidence="2" id="KW-0472">Membrane</keyword>
<keyword evidence="5" id="KW-1185">Reference proteome</keyword>
<dbReference type="InterPro" id="IPR055281">
    <property type="entry name" value="GIR1-2/SIED1"/>
</dbReference>
<gene>
    <name evidence="4" type="ORF">MKW94_025356</name>
</gene>
<feature type="transmembrane region" description="Helical" evidence="2">
    <location>
        <begin position="77"/>
        <end position="97"/>
    </location>
</feature>
<dbReference type="PANTHER" id="PTHR33177">
    <property type="entry name" value="PUTATIVE-RELATED"/>
    <property type="match status" value="1"/>
</dbReference>
<evidence type="ECO:0000256" key="2">
    <source>
        <dbReference type="SAM" id="Phobius"/>
    </source>
</evidence>
<comment type="caution">
    <text evidence="4">The sequence shown here is derived from an EMBL/GenBank/DDBJ whole genome shotgun (WGS) entry which is preliminary data.</text>
</comment>
<sequence length="129" mass="14274">MEKQELERKEVSGRNRKKDIDHMSNLDLNLNLSPPVLGQLIVTTTTNPSTPSPTSSCVSSEMSCLGNDNGSNAEETIVVLSEMVLVGCIPCHIYVLLAKDNMRCPKCNHSDFIHIPDFSTKSNKKSRKN</sequence>
<reference evidence="4" key="1">
    <citation type="submission" date="2022-03" db="EMBL/GenBank/DDBJ databases">
        <title>A functionally conserved STORR gene fusion in Papaver species that diverged 16.8 million years ago.</title>
        <authorList>
            <person name="Catania T."/>
        </authorList>
    </citation>
    <scope>NUCLEOTIDE SEQUENCE</scope>
    <source>
        <strain evidence="4">S-191538</strain>
    </source>
</reference>
<protein>
    <recommendedName>
        <fullName evidence="3">GIR1-like zinc ribbon domain-containing protein</fullName>
    </recommendedName>
</protein>
<dbReference type="InterPro" id="IPR056440">
    <property type="entry name" value="Zn-ribbon_GIR1"/>
</dbReference>
<feature type="domain" description="GIR1-like zinc ribbon" evidence="3">
    <location>
        <begin position="83"/>
        <end position="108"/>
    </location>
</feature>
<dbReference type="EMBL" id="JAJJMA010311412">
    <property type="protein sequence ID" value="MCL7049058.1"/>
    <property type="molecule type" value="Genomic_DNA"/>
</dbReference>
<dbReference type="AlphaFoldDB" id="A0AA41VXM6"/>
<dbReference type="PANTHER" id="PTHR33177:SF74">
    <property type="entry name" value="PROTEIN GL2-INTERACTING REPRESSOR 1"/>
    <property type="match status" value="1"/>
</dbReference>
<feature type="region of interest" description="Disordered" evidence="1">
    <location>
        <begin position="1"/>
        <end position="22"/>
    </location>
</feature>
<evidence type="ECO:0000313" key="4">
    <source>
        <dbReference type="EMBL" id="MCL7049058.1"/>
    </source>
</evidence>
<dbReference type="Pfam" id="PF24747">
    <property type="entry name" value="Zn-ribbon_GIR1"/>
    <property type="match status" value="1"/>
</dbReference>
<accession>A0AA41VXM6</accession>
<organism evidence="4 5">
    <name type="scientific">Papaver nudicaule</name>
    <name type="common">Iceland poppy</name>
    <dbReference type="NCBI Taxonomy" id="74823"/>
    <lineage>
        <taxon>Eukaryota</taxon>
        <taxon>Viridiplantae</taxon>
        <taxon>Streptophyta</taxon>
        <taxon>Embryophyta</taxon>
        <taxon>Tracheophyta</taxon>
        <taxon>Spermatophyta</taxon>
        <taxon>Magnoliopsida</taxon>
        <taxon>Ranunculales</taxon>
        <taxon>Papaveraceae</taxon>
        <taxon>Papaveroideae</taxon>
        <taxon>Papaver</taxon>
    </lineage>
</organism>
<evidence type="ECO:0000313" key="5">
    <source>
        <dbReference type="Proteomes" id="UP001177140"/>
    </source>
</evidence>
<keyword evidence="2" id="KW-0812">Transmembrane</keyword>
<keyword evidence="2" id="KW-1133">Transmembrane helix</keyword>
<dbReference type="Proteomes" id="UP001177140">
    <property type="component" value="Unassembled WGS sequence"/>
</dbReference>
<evidence type="ECO:0000256" key="1">
    <source>
        <dbReference type="SAM" id="MobiDB-lite"/>
    </source>
</evidence>
<name>A0AA41VXM6_PAPNU</name>
<evidence type="ECO:0000259" key="3">
    <source>
        <dbReference type="Pfam" id="PF24747"/>
    </source>
</evidence>
<proteinExistence type="predicted"/>